<proteinExistence type="inferred from homology"/>
<evidence type="ECO:0000256" key="2">
    <source>
        <dbReference type="ARBA" id="ARBA00022679"/>
    </source>
</evidence>
<evidence type="ECO:0000259" key="5">
    <source>
        <dbReference type="Pfam" id="PF13649"/>
    </source>
</evidence>
<dbReference type="CDD" id="cd02440">
    <property type="entry name" value="AdoMet_MTases"/>
    <property type="match status" value="1"/>
</dbReference>
<feature type="binding site" evidence="4">
    <location>
        <position position="53"/>
    </location>
    <ligand>
        <name>S-adenosyl-L-methionine</name>
        <dbReference type="ChEBI" id="CHEBI:59789"/>
    </ligand>
</feature>
<dbReference type="HAMAP" id="MF_02100">
    <property type="entry name" value="Methyltr_YrrT"/>
    <property type="match status" value="1"/>
</dbReference>
<dbReference type="Proteomes" id="UP000031014">
    <property type="component" value="Unassembled WGS sequence"/>
</dbReference>
<evidence type="ECO:0000256" key="1">
    <source>
        <dbReference type="ARBA" id="ARBA00022603"/>
    </source>
</evidence>
<keyword evidence="1 4" id="KW-0489">Methyltransferase</keyword>
<dbReference type="AlphaFoldDB" id="A0A0A8X749"/>
<dbReference type="RefSeq" id="WP_041966560.1">
    <property type="nucleotide sequence ID" value="NZ_BASE01000071.1"/>
</dbReference>
<dbReference type="EMBL" id="BASE01000071">
    <property type="protein sequence ID" value="GAM14852.1"/>
    <property type="molecule type" value="Genomic_DNA"/>
</dbReference>
<comment type="caution">
    <text evidence="6">The sequence shown here is derived from an EMBL/GenBank/DDBJ whole genome shotgun (WGS) entry which is preliminary data.</text>
</comment>
<dbReference type="OrthoDB" id="465705at2"/>
<dbReference type="InterPro" id="IPR023553">
    <property type="entry name" value="Uncharacterised_MeTfrase_YrrT"/>
</dbReference>
<dbReference type="SUPFAM" id="SSF53335">
    <property type="entry name" value="S-adenosyl-L-methionine-dependent methyltransferases"/>
    <property type="match status" value="1"/>
</dbReference>
<dbReference type="GO" id="GO:0032259">
    <property type="term" value="P:methylation"/>
    <property type="evidence" value="ECO:0007669"/>
    <property type="project" value="UniProtKB-KW"/>
</dbReference>
<feature type="domain" description="Methyltransferase" evidence="5">
    <location>
        <begin position="49"/>
        <end position="139"/>
    </location>
</feature>
<comment type="function">
    <text evidence="4">Could be a S-adenosyl-L-methionine-dependent methyltransferase.</text>
</comment>
<protein>
    <recommendedName>
        <fullName evidence="4">Uncharacterized methyltransferase SAMD00020551_3006</fullName>
        <ecNumber evidence="4">2.1.1.-</ecNumber>
    </recommendedName>
</protein>
<dbReference type="STRING" id="1321606.SAMD00020551_3006"/>
<dbReference type="Gene3D" id="3.40.50.150">
    <property type="entry name" value="Vaccinia Virus protein VP39"/>
    <property type="match status" value="1"/>
</dbReference>
<keyword evidence="7" id="KW-1185">Reference proteome</keyword>
<dbReference type="InterPro" id="IPR029063">
    <property type="entry name" value="SAM-dependent_MTases_sf"/>
</dbReference>
<organism evidence="6 7">
    <name type="scientific">Mesobacillus selenatarsenatis (strain DSM 18680 / JCM 14380 / FERM P-15431 / SF-1)</name>
    <dbReference type="NCBI Taxonomy" id="1321606"/>
    <lineage>
        <taxon>Bacteria</taxon>
        <taxon>Bacillati</taxon>
        <taxon>Bacillota</taxon>
        <taxon>Bacilli</taxon>
        <taxon>Bacillales</taxon>
        <taxon>Bacillaceae</taxon>
        <taxon>Mesobacillus</taxon>
    </lineage>
</organism>
<sequence>MGREFIPLFDEWAEFYDETVSGQDAEYKDVFENYEGILKLVAQKSKGRVLEFGVGTGNLTEKLIGLGREVYGVEPSKVMREKTKARFMNLELYDGDFIQFPNLPGKIDSIVSTYAFHHLTDDEKDTAIKLYSEMLETGGKIVFADTVFLNERDRNERHRIVKEQGYENLLKDLQSEHYTTLEVLKQIFEIHGFQVNFEKLNSYVWVMEAVKENKK</sequence>
<dbReference type="GO" id="GO:0008757">
    <property type="term" value="F:S-adenosylmethionine-dependent methyltransferase activity"/>
    <property type="evidence" value="ECO:0007669"/>
    <property type="project" value="UniProtKB-UniRule"/>
</dbReference>
<feature type="binding site" evidence="4">
    <location>
        <position position="96"/>
    </location>
    <ligand>
        <name>S-adenosyl-L-methionine</name>
        <dbReference type="ChEBI" id="CHEBI:59789"/>
    </ligand>
</feature>
<dbReference type="InterPro" id="IPR041698">
    <property type="entry name" value="Methyltransf_25"/>
</dbReference>
<accession>A0A0A8X749</accession>
<gene>
    <name evidence="6" type="ORF">SAMD00020551_3006</name>
</gene>
<evidence type="ECO:0000256" key="4">
    <source>
        <dbReference type="HAMAP-Rule" id="MF_02100"/>
    </source>
</evidence>
<dbReference type="EC" id="2.1.1.-" evidence="4"/>
<keyword evidence="2 4" id="KW-0808">Transferase</keyword>
<reference evidence="6 7" key="1">
    <citation type="submission" date="2013-06" db="EMBL/GenBank/DDBJ databases">
        <title>Whole genome shotgun sequence of Bacillus selenatarsenatis SF-1.</title>
        <authorList>
            <person name="Kuroda M."/>
            <person name="Sei K."/>
            <person name="Yamashita M."/>
            <person name="Ike M."/>
        </authorList>
    </citation>
    <scope>NUCLEOTIDE SEQUENCE [LARGE SCALE GENOMIC DNA]</scope>
    <source>
        <strain evidence="6 7">SF-1</strain>
    </source>
</reference>
<feature type="binding site" evidence="4">
    <location>
        <position position="74"/>
    </location>
    <ligand>
        <name>S-adenosyl-L-methionine</name>
        <dbReference type="ChEBI" id="CHEBI:59789"/>
    </ligand>
</feature>
<comment type="similarity">
    <text evidence="4">Belongs to the methyltransferase superfamily. YrrT family.</text>
</comment>
<evidence type="ECO:0000313" key="7">
    <source>
        <dbReference type="Proteomes" id="UP000031014"/>
    </source>
</evidence>
<evidence type="ECO:0000313" key="6">
    <source>
        <dbReference type="EMBL" id="GAM14852.1"/>
    </source>
</evidence>
<name>A0A0A8X749_MESS1</name>
<dbReference type="PANTHER" id="PTHR43861">
    <property type="entry name" value="TRANS-ACONITATE 2-METHYLTRANSFERASE-RELATED"/>
    <property type="match status" value="1"/>
</dbReference>
<keyword evidence="3 4" id="KW-0949">S-adenosyl-L-methionine</keyword>
<dbReference type="Pfam" id="PF13649">
    <property type="entry name" value="Methyltransf_25"/>
    <property type="match status" value="1"/>
</dbReference>
<evidence type="ECO:0000256" key="3">
    <source>
        <dbReference type="ARBA" id="ARBA00022691"/>
    </source>
</evidence>